<dbReference type="SUPFAM" id="SSF48498">
    <property type="entry name" value="Tetracyclin repressor-like, C-terminal domain"/>
    <property type="match status" value="1"/>
</dbReference>
<evidence type="ECO:0000313" key="4">
    <source>
        <dbReference type="EMBL" id="EXL07922.1"/>
    </source>
</evidence>
<protein>
    <recommendedName>
        <fullName evidence="3">Tetracyclin repressor-like C-terminal domain-containing protein</fullName>
    </recommendedName>
</protein>
<dbReference type="Gene3D" id="1.10.357.10">
    <property type="entry name" value="Tetracycline Repressor, domain 2"/>
    <property type="match status" value="1"/>
</dbReference>
<proteinExistence type="predicted"/>
<reference evidence="4 5" key="1">
    <citation type="submission" date="2014-02" db="EMBL/GenBank/DDBJ databases">
        <title>Aquamicrobium defluvii Genome sequencing.</title>
        <authorList>
            <person name="Wang X."/>
        </authorList>
    </citation>
    <scope>NUCLEOTIDE SEQUENCE [LARGE SCALE GENOMIC DNA]</scope>
    <source>
        <strain evidence="4 5">W13Z1</strain>
    </source>
</reference>
<gene>
    <name evidence="4" type="ORF">BG36_04415</name>
</gene>
<dbReference type="STRING" id="69279.BG36_04415"/>
<feature type="domain" description="Tetracyclin repressor-like C-terminal" evidence="3">
    <location>
        <begin position="35"/>
        <end position="102"/>
    </location>
</feature>
<dbReference type="eggNOG" id="COG1309">
    <property type="taxonomic scope" value="Bacteria"/>
</dbReference>
<evidence type="ECO:0000259" key="3">
    <source>
        <dbReference type="Pfam" id="PF16925"/>
    </source>
</evidence>
<name>A0A011TUV9_9HYPH</name>
<dbReference type="Proteomes" id="UP000019849">
    <property type="component" value="Unassembled WGS sequence"/>
</dbReference>
<evidence type="ECO:0000256" key="1">
    <source>
        <dbReference type="ARBA" id="ARBA00023015"/>
    </source>
</evidence>
<dbReference type="Pfam" id="PF16925">
    <property type="entry name" value="TetR_C_13"/>
    <property type="match status" value="1"/>
</dbReference>
<accession>A0A011TUV9</accession>
<dbReference type="InterPro" id="IPR011075">
    <property type="entry name" value="TetR_C"/>
</dbReference>
<dbReference type="HOGENOM" id="CLU_2079856_0_0_5"/>
<dbReference type="InterPro" id="IPR036271">
    <property type="entry name" value="Tet_transcr_reg_TetR-rel_C_sf"/>
</dbReference>
<evidence type="ECO:0000256" key="2">
    <source>
        <dbReference type="ARBA" id="ARBA00023163"/>
    </source>
</evidence>
<dbReference type="PATRIC" id="fig|69279.3.peg.2278"/>
<sequence length="117" mass="13035">MQSLEAMFAADVNFVANHPNIPRLLLSAVGRTTKSPLKLLMATFVRRYEQRLSSVIAEAQQRGEIRATLDGETAARLFIATIQNLVFRALIRDELDKIREAAPAAFASYRACVETAR</sequence>
<dbReference type="AlphaFoldDB" id="A0A011TUV9"/>
<organism evidence="4 5">
    <name type="scientific">Aquamicrobium defluvii</name>
    <dbReference type="NCBI Taxonomy" id="69279"/>
    <lineage>
        <taxon>Bacteria</taxon>
        <taxon>Pseudomonadati</taxon>
        <taxon>Pseudomonadota</taxon>
        <taxon>Alphaproteobacteria</taxon>
        <taxon>Hyphomicrobiales</taxon>
        <taxon>Phyllobacteriaceae</taxon>
        <taxon>Aquamicrobium</taxon>
    </lineage>
</organism>
<keyword evidence="1" id="KW-0805">Transcription regulation</keyword>
<evidence type="ECO:0000313" key="5">
    <source>
        <dbReference type="Proteomes" id="UP000019849"/>
    </source>
</evidence>
<comment type="caution">
    <text evidence="4">The sequence shown here is derived from an EMBL/GenBank/DDBJ whole genome shotgun (WGS) entry which is preliminary data.</text>
</comment>
<keyword evidence="2" id="KW-0804">Transcription</keyword>
<dbReference type="EMBL" id="JENY01000014">
    <property type="protein sequence ID" value="EXL07922.1"/>
    <property type="molecule type" value="Genomic_DNA"/>
</dbReference>